<keyword evidence="1" id="KW-0812">Transmembrane</keyword>
<proteinExistence type="predicted"/>
<sequence>MDIVEYMSAIIGGLFASVFTPDFWVDIGIGIVSDVILDEVKVIFRQLANDIIPKLTVKILEASGSVLTKVFANSIISTVTQTFSKIMIKTVSKVMIQLAKITAEIASVVGVILAILTIFDLLLSLWDPN</sequence>
<dbReference type="Pfam" id="PF04583">
    <property type="entry name" value="Baculo_p74"/>
    <property type="match status" value="1"/>
</dbReference>
<name>W8GQ67_9BACU</name>
<keyword evidence="1" id="KW-1133">Transmembrane helix</keyword>
<keyword evidence="1" id="KW-0472">Membrane</keyword>
<dbReference type="GO" id="GO:0019058">
    <property type="term" value="P:viral life cycle"/>
    <property type="evidence" value="ECO:0007669"/>
    <property type="project" value="InterPro"/>
</dbReference>
<accession>W8GQ67</accession>
<dbReference type="GO" id="GO:0019031">
    <property type="term" value="C:viral envelope"/>
    <property type="evidence" value="ECO:0007669"/>
    <property type="project" value="UniProtKB-KW"/>
</dbReference>
<keyword evidence="2" id="KW-0261">Viral envelope protein</keyword>
<dbReference type="InterPro" id="IPR007663">
    <property type="entry name" value="Baculo_p74"/>
</dbReference>
<feature type="transmembrane region" description="Helical" evidence="1">
    <location>
        <begin position="105"/>
        <end position="126"/>
    </location>
</feature>
<protein>
    <submittedName>
        <fullName evidence="2">Envelope protein p74</fullName>
    </submittedName>
</protein>
<reference evidence="2" key="1">
    <citation type="submission" date="2013-12" db="EMBL/GenBank/DDBJ databases">
        <title>Monodon baculovirus from Penaeus monodon genomic DNA library.</title>
        <authorList>
            <person name="Ramesh Kumar D."/>
            <person name="Santiago T.C."/>
            <person name="Sanjuktha M."/>
            <person name="Stalin Raj V."/>
            <person name="Poornima M."/>
            <person name="Alavandi S.V."/>
        </authorList>
    </citation>
    <scope>NUCLEOTIDE SEQUENCE</scope>
</reference>
<evidence type="ECO:0000313" key="2">
    <source>
        <dbReference type="EMBL" id="AHK25006.1"/>
    </source>
</evidence>
<evidence type="ECO:0000256" key="1">
    <source>
        <dbReference type="SAM" id="Phobius"/>
    </source>
</evidence>
<keyword evidence="2" id="KW-0946">Virion</keyword>
<dbReference type="EMBL" id="KF965278">
    <property type="protein sequence ID" value="AHK25006.1"/>
    <property type="molecule type" value="Genomic_DNA"/>
</dbReference>
<organism evidence="2">
    <name type="scientific">Penaeus monodon nucleopolyhedrovirus</name>
    <dbReference type="NCBI Taxonomy" id="259389"/>
    <lineage>
        <taxon>Viruses</taxon>
        <taxon>Viruses incertae sedis</taxon>
        <taxon>Naldaviricetes</taxon>
        <taxon>Lefavirales</taxon>
        <taxon>Baculoviridae</taxon>
    </lineage>
</organism>